<dbReference type="GO" id="GO:0003743">
    <property type="term" value="F:translation initiation factor activity"/>
    <property type="evidence" value="ECO:0007669"/>
    <property type="project" value="UniProtKB-KW"/>
</dbReference>
<dbReference type="FunFam" id="3.90.550.10:FF:000066">
    <property type="entry name" value="Translation initiation factor eIF-2B subunit epsilon"/>
    <property type="match status" value="1"/>
</dbReference>
<dbReference type="Proteomes" id="UP000886998">
    <property type="component" value="Unassembled WGS sequence"/>
</dbReference>
<feature type="region of interest" description="Disordered" evidence="9">
    <location>
        <begin position="436"/>
        <end position="456"/>
    </location>
</feature>
<evidence type="ECO:0000256" key="5">
    <source>
        <dbReference type="ARBA" id="ARBA00022917"/>
    </source>
</evidence>
<evidence type="ECO:0000256" key="1">
    <source>
        <dbReference type="ARBA" id="ARBA00004514"/>
    </source>
</evidence>
<proteinExistence type="inferred from homology"/>
<comment type="similarity">
    <text evidence="2">Belongs to the eIF-2B gamma/epsilon subunits family.</text>
</comment>
<dbReference type="CDD" id="cd11558">
    <property type="entry name" value="W2_eIF2B_epsilon"/>
    <property type="match status" value="1"/>
</dbReference>
<dbReference type="SUPFAM" id="SSF51161">
    <property type="entry name" value="Trimeric LpxA-like enzymes"/>
    <property type="match status" value="1"/>
</dbReference>
<evidence type="ECO:0000259" key="10">
    <source>
        <dbReference type="PROSITE" id="PS51363"/>
    </source>
</evidence>
<evidence type="ECO:0000256" key="9">
    <source>
        <dbReference type="SAM" id="MobiDB-lite"/>
    </source>
</evidence>
<dbReference type="Pfam" id="PF02020">
    <property type="entry name" value="W2"/>
    <property type="match status" value="1"/>
</dbReference>
<dbReference type="FunFam" id="1.25.40.180:FF:000022">
    <property type="entry name" value="Translation initiation factor eIF-2B epsilon subunit"/>
    <property type="match status" value="1"/>
</dbReference>
<evidence type="ECO:0000313" key="11">
    <source>
        <dbReference type="EMBL" id="GFY69453.1"/>
    </source>
</evidence>
<feature type="compositionally biased region" description="Acidic residues" evidence="9">
    <location>
        <begin position="436"/>
        <end position="445"/>
    </location>
</feature>
<dbReference type="GO" id="GO:0031369">
    <property type="term" value="F:translation initiation factor binding"/>
    <property type="evidence" value="ECO:0007669"/>
    <property type="project" value="InterPro"/>
</dbReference>
<evidence type="ECO:0000256" key="7">
    <source>
        <dbReference type="ARBA" id="ARBA00044345"/>
    </source>
</evidence>
<dbReference type="InterPro" id="IPR029044">
    <property type="entry name" value="Nucleotide-diphossugar_trans"/>
</dbReference>
<dbReference type="Gene3D" id="1.25.40.180">
    <property type="match status" value="1"/>
</dbReference>
<dbReference type="InterPro" id="IPR044123">
    <property type="entry name" value="W2_eIF2B_epsilon"/>
</dbReference>
<keyword evidence="3" id="KW-0963">Cytoplasm</keyword>
<dbReference type="PANTHER" id="PTHR45887">
    <property type="entry name" value="TRANSLATION INITIATION FACTOR EIF-2B SUBUNIT EPSILON"/>
    <property type="match status" value="1"/>
</dbReference>
<dbReference type="GO" id="GO:0005085">
    <property type="term" value="F:guanyl-nucleotide exchange factor activity"/>
    <property type="evidence" value="ECO:0007669"/>
    <property type="project" value="InterPro"/>
</dbReference>
<dbReference type="PANTHER" id="PTHR45887:SF1">
    <property type="entry name" value="TRANSLATION INITIATION FACTOR EIF-2B SUBUNIT EPSILON"/>
    <property type="match status" value="1"/>
</dbReference>
<comment type="subunit">
    <text evidence="8">Component of the translation initiation factor 2B (eIF2B) complex which is a heterodecamer of two sets of five different subunits: alpha, beta, gamma, delta and epsilon. Subunits alpha, beta and delta comprise a regulatory subcomplex and subunits epsilon and gamma comprise a catalytic subcomplex. Within the complex, the hexameric regulatory complex resides at the center, with the two heterodimeric catalytic subcomplexes bound on opposite sides.</text>
</comment>
<name>A0A8X7CHU8_9ARAC</name>
<comment type="subcellular location">
    <subcellularLocation>
        <location evidence="1">Cytoplasm</location>
        <location evidence="1">Cytosol</location>
    </subcellularLocation>
</comment>
<reference evidence="11" key="1">
    <citation type="submission" date="2020-08" db="EMBL/GenBank/DDBJ databases">
        <title>Multicomponent nature underlies the extraordinary mechanical properties of spider dragline silk.</title>
        <authorList>
            <person name="Kono N."/>
            <person name="Nakamura H."/>
            <person name="Mori M."/>
            <person name="Yoshida Y."/>
            <person name="Ohtoshi R."/>
            <person name="Malay A.D."/>
            <person name="Moran D.A.P."/>
            <person name="Tomita M."/>
            <person name="Numata K."/>
            <person name="Arakawa K."/>
        </authorList>
    </citation>
    <scope>NUCLEOTIDE SEQUENCE</scope>
</reference>
<sequence>MASSAKIVRTSTTDDLQQQKITQAVIIGDNFNQRFAPLTNLKPLLLLPLANRPIIEYILEILEEADVQEVFIFCCSNNHVIRSYIKDSEWSKKEEMSVSVMSSASFLSMGDIMRELDSKALIKSDFILINGAILTTFDLCHILNKHRVQRQSDKNCALTLIYRKTSPRHPIRCSEQVLIVAVESNSQRIRFYKRAYRTLAPQIPLEVFQENDEITVHYNLLDSYVSICSPCVPPLFSDNFDYQDMDDFVKGLIVNEELLGNSMYIHIADEGYGANISNLVMYDAVSQDIMSRWTFPFVPELFDYHPHLGWGIKYISASNNVYKADNVEIGRNCRLHKNVIVGQGTKIGDNAIIMDSVIGKNCTIGKDVKLVQCHLWDGVSVGDFCSFELCILADRVKIGDRVFLNFGCVLGPEVVIDNFVVLPTLTRLQAEEVSENDSFGEDDFEENTKSNKSVDKSLVGTNGHGYVCNIWEEKSDEPEDLTKVSDIWGKPRDEDSEFRQIESDRESDLYERFNASARASGESEVEGDDYDDDISQFYREVLDSLQRAYDENVNAANVILEINSSKHAYNISIKEVASVLVKALLKLPFEYEPNLVFPGYVSALNRVRSSLDAVIFNYIKTADTQYSCLLAIEDFMKRHENCSSAGVRLIREWYDDDILHELIIFRWFLNISPENEKIKKMVEPFVKWLGEAEEESSGD</sequence>
<dbReference type="InterPro" id="IPR003307">
    <property type="entry name" value="W2_domain"/>
</dbReference>
<feature type="compositionally biased region" description="Basic and acidic residues" evidence="9">
    <location>
        <begin position="446"/>
        <end position="455"/>
    </location>
</feature>
<evidence type="ECO:0000256" key="4">
    <source>
        <dbReference type="ARBA" id="ARBA00022540"/>
    </source>
</evidence>
<gene>
    <name evidence="11" type="primary">Eif2b5</name>
    <name evidence="11" type="ORF">TNIN_195941</name>
</gene>
<dbReference type="Pfam" id="PF25084">
    <property type="entry name" value="LbH_EIF2B"/>
    <property type="match status" value="1"/>
</dbReference>
<dbReference type="EMBL" id="BMAV01017623">
    <property type="protein sequence ID" value="GFY69453.1"/>
    <property type="molecule type" value="Genomic_DNA"/>
</dbReference>
<dbReference type="InterPro" id="IPR056764">
    <property type="entry name" value="LbH_EIF2B3/5"/>
</dbReference>
<evidence type="ECO:0000256" key="8">
    <source>
        <dbReference type="ARBA" id="ARBA00046432"/>
    </source>
</evidence>
<dbReference type="InterPro" id="IPR011004">
    <property type="entry name" value="Trimer_LpxA-like_sf"/>
</dbReference>
<dbReference type="SUPFAM" id="SSF48371">
    <property type="entry name" value="ARM repeat"/>
    <property type="match status" value="1"/>
</dbReference>
<dbReference type="AlphaFoldDB" id="A0A8X7CHU8"/>
<dbReference type="SUPFAM" id="SSF53448">
    <property type="entry name" value="Nucleotide-diphospho-sugar transferases"/>
    <property type="match status" value="1"/>
</dbReference>
<dbReference type="Gene3D" id="3.90.550.10">
    <property type="entry name" value="Spore Coat Polysaccharide Biosynthesis Protein SpsA, Chain A"/>
    <property type="match status" value="1"/>
</dbReference>
<evidence type="ECO:0000313" key="12">
    <source>
        <dbReference type="Proteomes" id="UP000886998"/>
    </source>
</evidence>
<accession>A0A8X7CHU8</accession>
<keyword evidence="5" id="KW-0648">Protein biosynthesis</keyword>
<keyword evidence="12" id="KW-1185">Reference proteome</keyword>
<dbReference type="GO" id="GO:0005829">
    <property type="term" value="C:cytosol"/>
    <property type="evidence" value="ECO:0007669"/>
    <property type="project" value="UniProtKB-SubCell"/>
</dbReference>
<dbReference type="InterPro" id="IPR051956">
    <property type="entry name" value="eIF2B_epsilon"/>
</dbReference>
<evidence type="ECO:0000256" key="3">
    <source>
        <dbReference type="ARBA" id="ARBA00022490"/>
    </source>
</evidence>
<dbReference type="Gene3D" id="2.160.10.10">
    <property type="entry name" value="Hexapeptide repeat proteins"/>
    <property type="match status" value="1"/>
</dbReference>
<dbReference type="InterPro" id="IPR016024">
    <property type="entry name" value="ARM-type_fold"/>
</dbReference>
<evidence type="ECO:0000256" key="2">
    <source>
        <dbReference type="ARBA" id="ARBA00007878"/>
    </source>
</evidence>
<dbReference type="OrthoDB" id="424572at2759"/>
<dbReference type="GO" id="GO:0005851">
    <property type="term" value="C:eukaryotic translation initiation factor 2B complex"/>
    <property type="evidence" value="ECO:0007669"/>
    <property type="project" value="TreeGrafter"/>
</dbReference>
<protein>
    <recommendedName>
        <fullName evidence="6">Translation initiation factor eIF2B subunit epsilon</fullName>
    </recommendedName>
    <alternativeName>
        <fullName evidence="7">eIF2B GDP-GTP exchange factor subunit epsilon</fullName>
    </alternativeName>
</protein>
<comment type="caution">
    <text evidence="11">The sequence shown here is derived from an EMBL/GenBank/DDBJ whole genome shotgun (WGS) entry which is preliminary data.</text>
</comment>
<keyword evidence="4 11" id="KW-0396">Initiation factor</keyword>
<feature type="domain" description="W2" evidence="10">
    <location>
        <begin position="531"/>
        <end position="699"/>
    </location>
</feature>
<dbReference type="SMART" id="SM00515">
    <property type="entry name" value="eIF5C"/>
    <property type="match status" value="1"/>
</dbReference>
<dbReference type="PROSITE" id="PS51363">
    <property type="entry name" value="W2"/>
    <property type="match status" value="1"/>
</dbReference>
<organism evidence="11 12">
    <name type="scientific">Trichonephila inaurata madagascariensis</name>
    <dbReference type="NCBI Taxonomy" id="2747483"/>
    <lineage>
        <taxon>Eukaryota</taxon>
        <taxon>Metazoa</taxon>
        <taxon>Ecdysozoa</taxon>
        <taxon>Arthropoda</taxon>
        <taxon>Chelicerata</taxon>
        <taxon>Arachnida</taxon>
        <taxon>Araneae</taxon>
        <taxon>Araneomorphae</taxon>
        <taxon>Entelegynae</taxon>
        <taxon>Araneoidea</taxon>
        <taxon>Nephilidae</taxon>
        <taxon>Trichonephila</taxon>
        <taxon>Trichonephila inaurata</taxon>
    </lineage>
</organism>
<evidence type="ECO:0000256" key="6">
    <source>
        <dbReference type="ARBA" id="ARBA00044144"/>
    </source>
</evidence>